<keyword evidence="3" id="KW-1185">Reference proteome</keyword>
<evidence type="ECO:0000256" key="1">
    <source>
        <dbReference type="SAM" id="MobiDB-lite"/>
    </source>
</evidence>
<name>A0AA35SS68_GEOBA</name>
<protein>
    <submittedName>
        <fullName evidence="2">Uncharacterized protein</fullName>
    </submittedName>
</protein>
<dbReference type="GO" id="GO:0030488">
    <property type="term" value="P:tRNA methylation"/>
    <property type="evidence" value="ECO:0007669"/>
    <property type="project" value="TreeGrafter"/>
</dbReference>
<feature type="compositionally biased region" description="Polar residues" evidence="1">
    <location>
        <begin position="22"/>
        <end position="31"/>
    </location>
</feature>
<dbReference type="Proteomes" id="UP001174909">
    <property type="component" value="Unassembled WGS sequence"/>
</dbReference>
<sequence length="64" mass="7250">MQRVPSSFRSTCIPPAPPRNPVESTNDSSTISKLSACDAGYFADRYLKYFVERTSRRAPLINWP</sequence>
<feature type="region of interest" description="Disordered" evidence="1">
    <location>
        <begin position="1"/>
        <end position="31"/>
    </location>
</feature>
<evidence type="ECO:0000313" key="2">
    <source>
        <dbReference type="EMBL" id="CAI8034654.1"/>
    </source>
</evidence>
<reference evidence="2" key="1">
    <citation type="submission" date="2023-03" db="EMBL/GenBank/DDBJ databases">
        <authorList>
            <person name="Steffen K."/>
            <person name="Cardenas P."/>
        </authorList>
    </citation>
    <scope>NUCLEOTIDE SEQUENCE</scope>
</reference>
<dbReference type="EMBL" id="CASHTH010002748">
    <property type="protein sequence ID" value="CAI8034654.1"/>
    <property type="molecule type" value="Genomic_DNA"/>
</dbReference>
<gene>
    <name evidence="2" type="ORF">GBAR_LOCUS19488</name>
</gene>
<feature type="compositionally biased region" description="Polar residues" evidence="1">
    <location>
        <begin position="1"/>
        <end position="10"/>
    </location>
</feature>
<dbReference type="Gene3D" id="3.40.50.150">
    <property type="entry name" value="Vaccinia Virus protein VP39"/>
    <property type="match status" value="1"/>
</dbReference>
<accession>A0AA35SS68</accession>
<dbReference type="PANTHER" id="PTHR46529:SF1">
    <property type="entry name" value="TRNA WYBUTOSINE-SYNTHESIZING PROTEIN 4"/>
    <property type="match status" value="1"/>
</dbReference>
<organism evidence="2 3">
    <name type="scientific">Geodia barretti</name>
    <name type="common">Barrett's horny sponge</name>
    <dbReference type="NCBI Taxonomy" id="519541"/>
    <lineage>
        <taxon>Eukaryota</taxon>
        <taxon>Metazoa</taxon>
        <taxon>Porifera</taxon>
        <taxon>Demospongiae</taxon>
        <taxon>Heteroscleromorpha</taxon>
        <taxon>Tetractinellida</taxon>
        <taxon>Astrophorina</taxon>
        <taxon>Geodiidae</taxon>
        <taxon>Geodia</taxon>
    </lineage>
</organism>
<dbReference type="GO" id="GO:0008175">
    <property type="term" value="F:tRNA methyltransferase activity"/>
    <property type="evidence" value="ECO:0007669"/>
    <property type="project" value="TreeGrafter"/>
</dbReference>
<dbReference type="PANTHER" id="PTHR46529">
    <property type="entry name" value="TRNA WYBUTOSINE-SYNTHESIZING PROTEIN 4"/>
    <property type="match status" value="1"/>
</dbReference>
<dbReference type="GO" id="GO:0031591">
    <property type="term" value="P:wybutosine biosynthetic process"/>
    <property type="evidence" value="ECO:0007669"/>
    <property type="project" value="TreeGrafter"/>
</dbReference>
<evidence type="ECO:0000313" key="3">
    <source>
        <dbReference type="Proteomes" id="UP001174909"/>
    </source>
</evidence>
<comment type="caution">
    <text evidence="2">The sequence shown here is derived from an EMBL/GenBank/DDBJ whole genome shotgun (WGS) entry which is preliminary data.</text>
</comment>
<dbReference type="AlphaFoldDB" id="A0AA35SS68"/>
<dbReference type="InterPro" id="IPR029063">
    <property type="entry name" value="SAM-dependent_MTases_sf"/>
</dbReference>
<proteinExistence type="predicted"/>